<keyword evidence="3" id="KW-0342">GTP-binding</keyword>
<comment type="caution">
    <text evidence="4">The sequence shown here is derived from an EMBL/GenBank/DDBJ whole genome shotgun (WGS) entry which is preliminary data.</text>
</comment>
<name>A0AA39ILK9_9BILA</name>
<organism evidence="4 5">
    <name type="scientific">Steinernema hermaphroditum</name>
    <dbReference type="NCBI Taxonomy" id="289476"/>
    <lineage>
        <taxon>Eukaryota</taxon>
        <taxon>Metazoa</taxon>
        <taxon>Ecdysozoa</taxon>
        <taxon>Nematoda</taxon>
        <taxon>Chromadorea</taxon>
        <taxon>Rhabditida</taxon>
        <taxon>Tylenchina</taxon>
        <taxon>Panagrolaimomorpha</taxon>
        <taxon>Strongyloidoidea</taxon>
        <taxon>Steinernematidae</taxon>
        <taxon>Steinernema</taxon>
    </lineage>
</organism>
<dbReference type="EMBL" id="JAUCMV010000001">
    <property type="protein sequence ID" value="KAK0426547.1"/>
    <property type="molecule type" value="Genomic_DNA"/>
</dbReference>
<dbReference type="NCBIfam" id="TIGR00231">
    <property type="entry name" value="small_GTP"/>
    <property type="match status" value="1"/>
</dbReference>
<dbReference type="Gene3D" id="3.40.50.300">
    <property type="entry name" value="P-loop containing nucleotide triphosphate hydrolases"/>
    <property type="match status" value="1"/>
</dbReference>
<keyword evidence="5" id="KW-1185">Reference proteome</keyword>
<dbReference type="PROSITE" id="PS51419">
    <property type="entry name" value="RAB"/>
    <property type="match status" value="1"/>
</dbReference>
<evidence type="ECO:0000256" key="1">
    <source>
        <dbReference type="ARBA" id="ARBA00006270"/>
    </source>
</evidence>
<dbReference type="Pfam" id="PF00071">
    <property type="entry name" value="Ras"/>
    <property type="match status" value="1"/>
</dbReference>
<dbReference type="PANTHER" id="PTHR47981">
    <property type="entry name" value="RAB FAMILY"/>
    <property type="match status" value="1"/>
</dbReference>
<dbReference type="InterPro" id="IPR001806">
    <property type="entry name" value="Small_GTPase"/>
</dbReference>
<keyword evidence="2" id="KW-0547">Nucleotide-binding</keyword>
<evidence type="ECO:0000256" key="3">
    <source>
        <dbReference type="ARBA" id="ARBA00023134"/>
    </source>
</evidence>
<dbReference type="GO" id="GO:0003924">
    <property type="term" value="F:GTPase activity"/>
    <property type="evidence" value="ECO:0007669"/>
    <property type="project" value="InterPro"/>
</dbReference>
<reference evidence="4" key="1">
    <citation type="submission" date="2023-06" db="EMBL/GenBank/DDBJ databases">
        <title>Genomic analysis of the entomopathogenic nematode Steinernema hermaphroditum.</title>
        <authorList>
            <person name="Schwarz E.M."/>
            <person name="Heppert J.K."/>
            <person name="Baniya A."/>
            <person name="Schwartz H.T."/>
            <person name="Tan C.-H."/>
            <person name="Antoshechkin I."/>
            <person name="Sternberg P.W."/>
            <person name="Goodrich-Blair H."/>
            <person name="Dillman A.R."/>
        </authorList>
    </citation>
    <scope>NUCLEOTIDE SEQUENCE</scope>
    <source>
        <strain evidence="4">PS9179</strain>
        <tissue evidence="4">Whole animal</tissue>
    </source>
</reference>
<dbReference type="SMART" id="SM00175">
    <property type="entry name" value="RAB"/>
    <property type="match status" value="1"/>
</dbReference>
<protein>
    <submittedName>
        <fullName evidence="4">Uncharacterized protein</fullName>
    </submittedName>
</protein>
<dbReference type="FunFam" id="3.40.50.300:FF:001447">
    <property type="entry name" value="Ras-related protein Rab-1B"/>
    <property type="match status" value="1"/>
</dbReference>
<evidence type="ECO:0000313" key="5">
    <source>
        <dbReference type="Proteomes" id="UP001175271"/>
    </source>
</evidence>
<dbReference type="SUPFAM" id="SSF52540">
    <property type="entry name" value="P-loop containing nucleoside triphosphate hydrolases"/>
    <property type="match status" value="1"/>
</dbReference>
<dbReference type="SMART" id="SM00173">
    <property type="entry name" value="RAS"/>
    <property type="match status" value="1"/>
</dbReference>
<dbReference type="AlphaFoldDB" id="A0AA39ILK9"/>
<sequence length="160" mass="18643">MDPERRELNIFVVGECGVGKTSLLERYIRGDFTQRYSSTLAMETFQKDAWDKNRKIRFQLWDTSGHERMNLFSPSLLQSVDGVVYVYDVKSFDSFESLKKRRQKFLQQLAVEVPEKIPAIVVGNKIDEECGRYAQVDDAYVKKFCCANGAMPFFEWLLNM</sequence>
<dbReference type="GO" id="GO:0005774">
    <property type="term" value="C:vacuolar membrane"/>
    <property type="evidence" value="ECO:0007669"/>
    <property type="project" value="TreeGrafter"/>
</dbReference>
<dbReference type="PANTHER" id="PTHR47981:SF2">
    <property type="entry name" value="RAS-RELATED PROTEIN RABG3B"/>
    <property type="match status" value="1"/>
</dbReference>
<evidence type="ECO:0000256" key="2">
    <source>
        <dbReference type="ARBA" id="ARBA00022741"/>
    </source>
</evidence>
<dbReference type="PRINTS" id="PR00449">
    <property type="entry name" value="RASTRNSFRMNG"/>
</dbReference>
<dbReference type="InterPro" id="IPR027417">
    <property type="entry name" value="P-loop_NTPase"/>
</dbReference>
<comment type="similarity">
    <text evidence="1">Belongs to the small GTPase superfamily. Rab family.</text>
</comment>
<dbReference type="InterPro" id="IPR005225">
    <property type="entry name" value="Small_GTP-bd"/>
</dbReference>
<gene>
    <name evidence="4" type="ORF">QR680_009768</name>
</gene>
<dbReference type="Proteomes" id="UP001175271">
    <property type="component" value="Unassembled WGS sequence"/>
</dbReference>
<proteinExistence type="inferred from homology"/>
<evidence type="ECO:0000313" key="4">
    <source>
        <dbReference type="EMBL" id="KAK0426547.1"/>
    </source>
</evidence>
<accession>A0AA39ILK9</accession>
<dbReference type="SMART" id="SM00174">
    <property type="entry name" value="RHO"/>
    <property type="match status" value="1"/>
</dbReference>
<dbReference type="GO" id="GO:0005525">
    <property type="term" value="F:GTP binding"/>
    <property type="evidence" value="ECO:0007669"/>
    <property type="project" value="UniProtKB-KW"/>
</dbReference>